<accession>A0A1G4MKD4</accession>
<organism evidence="3 4">
    <name type="scientific">Lachancea fermentati</name>
    <name type="common">Zygosaccharomyces fermentati</name>
    <dbReference type="NCBI Taxonomy" id="4955"/>
    <lineage>
        <taxon>Eukaryota</taxon>
        <taxon>Fungi</taxon>
        <taxon>Dikarya</taxon>
        <taxon>Ascomycota</taxon>
        <taxon>Saccharomycotina</taxon>
        <taxon>Saccharomycetes</taxon>
        <taxon>Saccharomycetales</taxon>
        <taxon>Saccharomycetaceae</taxon>
        <taxon>Lachancea</taxon>
    </lineage>
</organism>
<dbReference type="PANTHER" id="PTHR16019">
    <property type="entry name" value="SYNAPSE-ASSOCIATED PROTEIN"/>
    <property type="match status" value="1"/>
</dbReference>
<dbReference type="SUPFAM" id="SSF140383">
    <property type="entry name" value="BSD domain-like"/>
    <property type="match status" value="1"/>
</dbReference>
<feature type="region of interest" description="Disordered" evidence="1">
    <location>
        <begin position="250"/>
        <end position="300"/>
    </location>
</feature>
<feature type="compositionally biased region" description="Acidic residues" evidence="1">
    <location>
        <begin position="282"/>
        <end position="300"/>
    </location>
</feature>
<evidence type="ECO:0000313" key="4">
    <source>
        <dbReference type="Proteomes" id="UP000190831"/>
    </source>
</evidence>
<dbReference type="SMART" id="SM00751">
    <property type="entry name" value="BSD"/>
    <property type="match status" value="1"/>
</dbReference>
<proteinExistence type="predicted"/>
<dbReference type="Proteomes" id="UP000190831">
    <property type="component" value="Chromosome H"/>
</dbReference>
<gene>
    <name evidence="3" type="ORF">LAFE_0H11166G</name>
</gene>
<keyword evidence="4" id="KW-1185">Reference proteome</keyword>
<evidence type="ECO:0000256" key="1">
    <source>
        <dbReference type="SAM" id="MobiDB-lite"/>
    </source>
</evidence>
<dbReference type="InterPro" id="IPR035925">
    <property type="entry name" value="BSD_dom_sf"/>
</dbReference>
<dbReference type="PROSITE" id="PS50858">
    <property type="entry name" value="BSD"/>
    <property type="match status" value="1"/>
</dbReference>
<evidence type="ECO:0000313" key="3">
    <source>
        <dbReference type="EMBL" id="SCW04330.1"/>
    </source>
</evidence>
<dbReference type="GO" id="GO:0005737">
    <property type="term" value="C:cytoplasm"/>
    <property type="evidence" value="ECO:0007669"/>
    <property type="project" value="TreeGrafter"/>
</dbReference>
<dbReference type="OrthoDB" id="73788at2759"/>
<dbReference type="Gene3D" id="1.10.3970.10">
    <property type="entry name" value="BSD domain"/>
    <property type="match status" value="1"/>
</dbReference>
<dbReference type="EMBL" id="LT598491">
    <property type="protein sequence ID" value="SCW04330.1"/>
    <property type="molecule type" value="Genomic_DNA"/>
</dbReference>
<protein>
    <submittedName>
        <fullName evidence="3">LAFE_0H11166g1_1</fullName>
    </submittedName>
</protein>
<sequence length="300" mass="34186">MEFFYDEQATSSEKTEADGIRDKKTEEAFNKLENRIDVQYERTTKAIKKFVGEDGEIELKLPLNSELSGKAQDALKTLDSHLQSVETIAQGYWSKVSGKSFWSSMADSLGSKFDDVVTFKNEKSQESQSTAYRNAAATRTEAELRQLSSDPEFYLNYKDDFPKTFAADNYTSDITELLAHDEHLRKLMNDIVPEKISYQDFWAIYFSSKEKILAKENIRKEILEKTLKTDEEIGWDDDEEDSPVIVEKITANEDIPPDANLSSTSIAPSDSKLAQDMSEPGIDNDDNEVNDDNDEDDDWE</sequence>
<dbReference type="InterPro" id="IPR051494">
    <property type="entry name" value="BSD_domain-containing"/>
</dbReference>
<dbReference type="PANTHER" id="PTHR16019:SF5">
    <property type="entry name" value="BSD DOMAIN-CONTAINING PROTEIN 1"/>
    <property type="match status" value="1"/>
</dbReference>
<name>A0A1G4MKD4_LACFM</name>
<dbReference type="InterPro" id="IPR005607">
    <property type="entry name" value="BSD_dom"/>
</dbReference>
<dbReference type="AlphaFoldDB" id="A0A1G4MKD4"/>
<dbReference type="OMA" id="LFWYRYF"/>
<evidence type="ECO:0000259" key="2">
    <source>
        <dbReference type="PROSITE" id="PS50858"/>
    </source>
</evidence>
<dbReference type="Pfam" id="PF03909">
    <property type="entry name" value="BSD"/>
    <property type="match status" value="1"/>
</dbReference>
<feature type="domain" description="BSD" evidence="2">
    <location>
        <begin position="161"/>
        <end position="213"/>
    </location>
</feature>
<reference evidence="3 4" key="1">
    <citation type="submission" date="2016-03" db="EMBL/GenBank/DDBJ databases">
        <authorList>
            <person name="Devillers H."/>
        </authorList>
    </citation>
    <scope>NUCLEOTIDE SEQUENCE [LARGE SCALE GENOMIC DNA]</scope>
    <source>
        <strain evidence="3">CBS 6772</strain>
    </source>
</reference>